<feature type="repeat" description="ANK" evidence="1">
    <location>
        <begin position="176"/>
        <end position="208"/>
    </location>
</feature>
<dbReference type="InterPro" id="IPR036770">
    <property type="entry name" value="Ankyrin_rpt-contain_sf"/>
</dbReference>
<name>A0A8S9WRU2_APOLU</name>
<dbReference type="Pfam" id="PF12796">
    <property type="entry name" value="Ank_2"/>
    <property type="match status" value="1"/>
</dbReference>
<gene>
    <name evidence="2" type="ORF">GE061_007872</name>
</gene>
<reference evidence="2" key="1">
    <citation type="journal article" date="2021" name="Mol. Ecol. Resour.">
        <title>Apolygus lucorum genome provides insights into omnivorousness and mesophyll feeding.</title>
        <authorList>
            <person name="Liu Y."/>
            <person name="Liu H."/>
            <person name="Wang H."/>
            <person name="Huang T."/>
            <person name="Liu B."/>
            <person name="Yang B."/>
            <person name="Yin L."/>
            <person name="Li B."/>
            <person name="Zhang Y."/>
            <person name="Zhang S."/>
            <person name="Jiang F."/>
            <person name="Zhang X."/>
            <person name="Ren Y."/>
            <person name="Wang B."/>
            <person name="Wang S."/>
            <person name="Lu Y."/>
            <person name="Wu K."/>
            <person name="Fan W."/>
            <person name="Wang G."/>
        </authorList>
    </citation>
    <scope>NUCLEOTIDE SEQUENCE</scope>
    <source>
        <strain evidence="2">12Hb</strain>
    </source>
</reference>
<organism evidence="2 3">
    <name type="scientific">Apolygus lucorum</name>
    <name type="common">Small green plant bug</name>
    <name type="synonym">Lygocoris lucorum</name>
    <dbReference type="NCBI Taxonomy" id="248454"/>
    <lineage>
        <taxon>Eukaryota</taxon>
        <taxon>Metazoa</taxon>
        <taxon>Ecdysozoa</taxon>
        <taxon>Arthropoda</taxon>
        <taxon>Hexapoda</taxon>
        <taxon>Insecta</taxon>
        <taxon>Pterygota</taxon>
        <taxon>Neoptera</taxon>
        <taxon>Paraneoptera</taxon>
        <taxon>Hemiptera</taxon>
        <taxon>Heteroptera</taxon>
        <taxon>Panheteroptera</taxon>
        <taxon>Cimicomorpha</taxon>
        <taxon>Miridae</taxon>
        <taxon>Mirini</taxon>
        <taxon>Apolygus</taxon>
    </lineage>
</organism>
<dbReference type="PROSITE" id="PS50088">
    <property type="entry name" value="ANK_REPEAT"/>
    <property type="match status" value="3"/>
</dbReference>
<dbReference type="SMART" id="SM00248">
    <property type="entry name" value="ANK"/>
    <property type="match status" value="5"/>
</dbReference>
<dbReference type="SUPFAM" id="SSF48403">
    <property type="entry name" value="Ankyrin repeat"/>
    <property type="match status" value="1"/>
</dbReference>
<dbReference type="AlphaFoldDB" id="A0A8S9WRU2"/>
<keyword evidence="1" id="KW-0040">ANK repeat</keyword>
<accession>A0A8S9WRU2</accession>
<dbReference type="OrthoDB" id="448455at2759"/>
<dbReference type="PANTHER" id="PTHR24157">
    <property type="entry name" value="ANKYRIN REPEAT, SAM AND BASIC LEUCINE ZIPPER DOMAIN-CONTAINING PROTEIN 1"/>
    <property type="match status" value="1"/>
</dbReference>
<feature type="repeat" description="ANK" evidence="1">
    <location>
        <begin position="105"/>
        <end position="132"/>
    </location>
</feature>
<keyword evidence="3" id="KW-1185">Reference proteome</keyword>
<protein>
    <submittedName>
        <fullName evidence="2">Uncharacterized protein</fullName>
    </submittedName>
</protein>
<evidence type="ECO:0000313" key="2">
    <source>
        <dbReference type="EMBL" id="KAF6198125.1"/>
    </source>
</evidence>
<feature type="repeat" description="ANK" evidence="1">
    <location>
        <begin position="209"/>
        <end position="241"/>
    </location>
</feature>
<dbReference type="EMBL" id="WIXP02000016">
    <property type="protein sequence ID" value="KAF6198125.1"/>
    <property type="molecule type" value="Genomic_DNA"/>
</dbReference>
<dbReference type="Pfam" id="PF00023">
    <property type="entry name" value="Ank"/>
    <property type="match status" value="1"/>
</dbReference>
<dbReference type="Gene3D" id="1.25.40.20">
    <property type="entry name" value="Ankyrin repeat-containing domain"/>
    <property type="match status" value="1"/>
</dbReference>
<sequence length="516" mass="57923">MDLPLQLVSGTPWPRLRSSRDRYRLLAESILSMMVRLHEDSLKNESVHTEDSLSSGVLGDAMVPVATTFSDSLDDQLLKGVLDSDLDSTGKALAKGANIHVRSQINYTPIMHAVEMGNWEMLKLLLEYGADVCDDFGAYNVLMVLCDSTCTDDMSLLKCLNLLLEHGADPTVSDWMGATPLLHAVRQNRQQLALRLIDTGCSINTPDSEGWTPLFHAVQNNDLSTVQLLIDCGAKINLVDRSGRTLRDVATATNNKDIIKMVTTDQRLELAIPKSSENLSRSSCSPYKSLLAEAPNLHDRLFGFHHDAIQFLRGTGLTYVASVMSTKNLQFAALLTWRKSDWTSAGIHLTYPLLKIRTCVRQFHEKEWSRNAIPDLSHVYEDGQVDLFRVVLALASFLRMTHISSASTLYLLNHFAEDTQNPTLPEDVLEQINAIFINLAVIKKQIPDLIKICQEIERSDKFEYPDFIGKPSTTEKPSKFRLPFIFGCLVCGRAAVYFLRKYVQVNLGRQFLKFQS</sequence>
<dbReference type="PANTHER" id="PTHR24157:SF3">
    <property type="entry name" value="ANKYRIN REPEAT, SAM AND BASIC LEUCINE ZIPPER DOMAIN-CONTAINING PROTEIN 1"/>
    <property type="match status" value="1"/>
</dbReference>
<proteinExistence type="predicted"/>
<dbReference type="PROSITE" id="PS50297">
    <property type="entry name" value="ANK_REP_REGION"/>
    <property type="match status" value="2"/>
</dbReference>
<dbReference type="Proteomes" id="UP000466442">
    <property type="component" value="Linkage Group LG16"/>
</dbReference>
<dbReference type="InterPro" id="IPR002110">
    <property type="entry name" value="Ankyrin_rpt"/>
</dbReference>
<evidence type="ECO:0000256" key="1">
    <source>
        <dbReference type="PROSITE-ProRule" id="PRU00023"/>
    </source>
</evidence>
<dbReference type="GO" id="GO:0071546">
    <property type="term" value="C:pi-body"/>
    <property type="evidence" value="ECO:0007669"/>
    <property type="project" value="TreeGrafter"/>
</dbReference>
<evidence type="ECO:0000313" key="3">
    <source>
        <dbReference type="Proteomes" id="UP000466442"/>
    </source>
</evidence>
<comment type="caution">
    <text evidence="2">The sequence shown here is derived from an EMBL/GenBank/DDBJ whole genome shotgun (WGS) entry which is preliminary data.</text>
</comment>